<evidence type="ECO:0000256" key="1">
    <source>
        <dbReference type="SAM" id="SignalP"/>
    </source>
</evidence>
<dbReference type="OrthoDB" id="266772at2"/>
<evidence type="ECO:0000313" key="3">
    <source>
        <dbReference type="Proteomes" id="UP000315471"/>
    </source>
</evidence>
<feature type="signal peptide" evidence="1">
    <location>
        <begin position="1"/>
        <end position="26"/>
    </location>
</feature>
<evidence type="ECO:0008006" key="4">
    <source>
        <dbReference type="Google" id="ProtNLM"/>
    </source>
</evidence>
<evidence type="ECO:0000313" key="2">
    <source>
        <dbReference type="EMBL" id="TWU45398.1"/>
    </source>
</evidence>
<dbReference type="Proteomes" id="UP000315471">
    <property type="component" value="Unassembled WGS sequence"/>
</dbReference>
<dbReference type="AlphaFoldDB" id="A0A5C6E993"/>
<comment type="caution">
    <text evidence="2">The sequence shown here is derived from an EMBL/GenBank/DDBJ whole genome shotgun (WGS) entry which is preliminary data.</text>
</comment>
<gene>
    <name evidence="2" type="ORF">Q31b_05700</name>
</gene>
<organism evidence="2 3">
    <name type="scientific">Novipirellula aureliae</name>
    <dbReference type="NCBI Taxonomy" id="2527966"/>
    <lineage>
        <taxon>Bacteria</taxon>
        <taxon>Pseudomonadati</taxon>
        <taxon>Planctomycetota</taxon>
        <taxon>Planctomycetia</taxon>
        <taxon>Pirellulales</taxon>
        <taxon>Pirellulaceae</taxon>
        <taxon>Novipirellula</taxon>
    </lineage>
</organism>
<protein>
    <recommendedName>
        <fullName evidence="4">HEAT repeat protein</fullName>
    </recommendedName>
</protein>
<proteinExistence type="predicted"/>
<name>A0A5C6E993_9BACT</name>
<sequence precursor="true">MIAARNNFISVLAFLFGISVCVSAKAQDKVWLEPKPSSGQPSGWYPQTIEILAGDVIEFDASRFTIRTAADQQERSFAANRVLWIEPEKLGEKQTLGTELFEQRKFNESLFALLDALKERPPIWRQQWLSMMAAQAAWRSGRSKIALELVSQLDRRPLPPLSTAWLPIAWQSGRVEREAFDAATERIDDPSSAVRLVASSWLLSSSDRAQATKTLSALRRDAQRPEIAKLAEFVLLRTLSPQVFSMQVERWQERLDSTPMVLQVGPTLTMIERLKGAGSSNVAIAKRLELSLRLTPPHPHPDL</sequence>
<reference evidence="2 3" key="1">
    <citation type="submission" date="2019-02" db="EMBL/GenBank/DDBJ databases">
        <title>Deep-cultivation of Planctomycetes and their phenomic and genomic characterization uncovers novel biology.</title>
        <authorList>
            <person name="Wiegand S."/>
            <person name="Jogler M."/>
            <person name="Boedeker C."/>
            <person name="Pinto D."/>
            <person name="Vollmers J."/>
            <person name="Rivas-Marin E."/>
            <person name="Kohn T."/>
            <person name="Peeters S.H."/>
            <person name="Heuer A."/>
            <person name="Rast P."/>
            <person name="Oberbeckmann S."/>
            <person name="Bunk B."/>
            <person name="Jeske O."/>
            <person name="Meyerdierks A."/>
            <person name="Storesund J.E."/>
            <person name="Kallscheuer N."/>
            <person name="Luecker S."/>
            <person name="Lage O.M."/>
            <person name="Pohl T."/>
            <person name="Merkel B.J."/>
            <person name="Hornburger P."/>
            <person name="Mueller R.-W."/>
            <person name="Bruemmer F."/>
            <person name="Labrenz M."/>
            <person name="Spormann A.M."/>
            <person name="Op Den Camp H."/>
            <person name="Overmann J."/>
            <person name="Amann R."/>
            <person name="Jetten M.S.M."/>
            <person name="Mascher T."/>
            <person name="Medema M.H."/>
            <person name="Devos D.P."/>
            <person name="Kaster A.-K."/>
            <person name="Ovreas L."/>
            <person name="Rohde M."/>
            <person name="Galperin M.Y."/>
            <person name="Jogler C."/>
        </authorList>
    </citation>
    <scope>NUCLEOTIDE SEQUENCE [LARGE SCALE GENOMIC DNA]</scope>
    <source>
        <strain evidence="2 3">Q31b</strain>
    </source>
</reference>
<accession>A0A5C6E993</accession>
<feature type="chain" id="PRO_5022760742" description="HEAT repeat protein" evidence="1">
    <location>
        <begin position="27"/>
        <end position="303"/>
    </location>
</feature>
<keyword evidence="3" id="KW-1185">Reference proteome</keyword>
<dbReference type="RefSeq" id="WP_146598109.1">
    <property type="nucleotide sequence ID" value="NZ_SJPY01000001.1"/>
</dbReference>
<keyword evidence="1" id="KW-0732">Signal</keyword>
<dbReference type="EMBL" id="SJPY01000001">
    <property type="protein sequence ID" value="TWU45398.1"/>
    <property type="molecule type" value="Genomic_DNA"/>
</dbReference>